<evidence type="ECO:0000256" key="2">
    <source>
        <dbReference type="ARBA" id="ARBA00022723"/>
    </source>
</evidence>
<feature type="active site" description="Proton acceptor" evidence="5">
    <location>
        <position position="147"/>
    </location>
</feature>
<dbReference type="Pfam" id="PF01546">
    <property type="entry name" value="Peptidase_M20"/>
    <property type="match status" value="1"/>
</dbReference>
<dbReference type="AlphaFoldDB" id="A0A5C4LQK9"/>
<dbReference type="InterPro" id="IPR036264">
    <property type="entry name" value="Bact_exopeptidase_dim_dom"/>
</dbReference>
<feature type="active site" evidence="5">
    <location>
        <position position="86"/>
    </location>
</feature>
<dbReference type="EMBL" id="VDDA01000002">
    <property type="protein sequence ID" value="TNC15072.1"/>
    <property type="molecule type" value="Genomic_DNA"/>
</dbReference>
<comment type="caution">
    <text evidence="7">The sequence shown here is derived from an EMBL/GenBank/DDBJ whole genome shotgun (WGS) entry which is preliminary data.</text>
</comment>
<dbReference type="GO" id="GO:0046872">
    <property type="term" value="F:metal ion binding"/>
    <property type="evidence" value="ECO:0007669"/>
    <property type="project" value="UniProtKB-KW"/>
</dbReference>
<keyword evidence="4" id="KW-0862">Zinc</keyword>
<dbReference type="InterPro" id="IPR017150">
    <property type="entry name" value="Pept_M20_glutamate_carboxypep"/>
</dbReference>
<dbReference type="CDD" id="cd03885">
    <property type="entry name" value="M20_CPDG2"/>
    <property type="match status" value="1"/>
</dbReference>
<organism evidence="7 8">
    <name type="scientific">Methylobacterium terricola</name>
    <dbReference type="NCBI Taxonomy" id="2583531"/>
    <lineage>
        <taxon>Bacteria</taxon>
        <taxon>Pseudomonadati</taxon>
        <taxon>Pseudomonadota</taxon>
        <taxon>Alphaproteobacteria</taxon>
        <taxon>Hyphomicrobiales</taxon>
        <taxon>Methylobacteriaceae</taxon>
        <taxon>Methylobacterium</taxon>
    </lineage>
</organism>
<dbReference type="PIRSF" id="PIRSF037238">
    <property type="entry name" value="Carboxypeptidase_G2"/>
    <property type="match status" value="1"/>
</dbReference>
<dbReference type="Gene3D" id="3.40.630.10">
    <property type="entry name" value="Zn peptidases"/>
    <property type="match status" value="1"/>
</dbReference>
<dbReference type="PROSITE" id="PS00758">
    <property type="entry name" value="ARGE_DAPE_CPG2_1"/>
    <property type="match status" value="1"/>
</dbReference>
<keyword evidence="2" id="KW-0479">Metal-binding</keyword>
<protein>
    <submittedName>
        <fullName evidence="7">M20 family metallopeptidase</fullName>
    </submittedName>
</protein>
<name>A0A5C4LQK9_9HYPH</name>
<dbReference type="RefSeq" id="WP_139034611.1">
    <property type="nucleotide sequence ID" value="NZ_VDDA01000002.1"/>
</dbReference>
<comment type="cofactor">
    <cofactor evidence="1">
        <name>Zn(2+)</name>
        <dbReference type="ChEBI" id="CHEBI:29105"/>
    </cofactor>
</comment>
<dbReference type="Pfam" id="PF07687">
    <property type="entry name" value="M20_dimer"/>
    <property type="match status" value="1"/>
</dbReference>
<feature type="domain" description="Peptidase M20 dimerisation" evidence="6">
    <location>
        <begin position="182"/>
        <end position="273"/>
    </location>
</feature>
<evidence type="ECO:0000256" key="3">
    <source>
        <dbReference type="ARBA" id="ARBA00022801"/>
    </source>
</evidence>
<dbReference type="InterPro" id="IPR001261">
    <property type="entry name" value="ArgE/DapE_CS"/>
</dbReference>
<sequence length="378" mass="39584">MTPSPLPTDISPDRAVAAISRWLAVESPTNSADGVNRMMDLVAEEAATLGLAAERVPGRDGFGDNLILRAGPRTAEPGILVLSHLDTVHPIGTLAHDLPVRVEGDRLYGPGVYDMKGGAWLALQAFAAASRGTAGRRPLAFLFTSDEETGSVSTRGLIEDLGRASAAVLVTEPGRDGGKVVTGRKGVGRFDVHVEGRPSHAGTRHADGRNAIREAARLILEIEGLTDYSRGVTTTVGTITGGTAENVVPQHCRFAVDLRVVTAADGEDHAGRILGLRAREDFRVTVTGGMNRPPYDAGAGAALYAHARALARDELGIDLGEVPLTGGGSDGNFTAALGIPTLDGLGIDGDGAHTLQEHGLISSIEPRMRLMQRLLETL</sequence>
<proteinExistence type="predicted"/>
<evidence type="ECO:0000259" key="6">
    <source>
        <dbReference type="Pfam" id="PF07687"/>
    </source>
</evidence>
<gene>
    <name evidence="7" type="ORF">FF100_05770</name>
</gene>
<reference evidence="7 8" key="1">
    <citation type="submission" date="2019-06" db="EMBL/GenBank/DDBJ databases">
        <title>Genome of Methylobacterium sp. 17Sr1-39.</title>
        <authorList>
            <person name="Seo T."/>
        </authorList>
    </citation>
    <scope>NUCLEOTIDE SEQUENCE [LARGE SCALE GENOMIC DNA]</scope>
    <source>
        <strain evidence="7 8">17Sr1-39</strain>
    </source>
</reference>
<evidence type="ECO:0000313" key="7">
    <source>
        <dbReference type="EMBL" id="TNC15072.1"/>
    </source>
</evidence>
<dbReference type="SUPFAM" id="SSF53187">
    <property type="entry name" value="Zn-dependent exopeptidases"/>
    <property type="match status" value="1"/>
</dbReference>
<dbReference type="OrthoDB" id="9776600at2"/>
<evidence type="ECO:0000313" key="8">
    <source>
        <dbReference type="Proteomes" id="UP000305267"/>
    </source>
</evidence>
<evidence type="ECO:0000256" key="5">
    <source>
        <dbReference type="PIRSR" id="PIRSR037238-1"/>
    </source>
</evidence>
<evidence type="ECO:0000256" key="1">
    <source>
        <dbReference type="ARBA" id="ARBA00001947"/>
    </source>
</evidence>
<dbReference type="GO" id="GO:0016787">
    <property type="term" value="F:hydrolase activity"/>
    <property type="evidence" value="ECO:0007669"/>
    <property type="project" value="UniProtKB-KW"/>
</dbReference>
<dbReference type="Proteomes" id="UP000305267">
    <property type="component" value="Unassembled WGS sequence"/>
</dbReference>
<dbReference type="InterPro" id="IPR002933">
    <property type="entry name" value="Peptidase_M20"/>
</dbReference>
<dbReference type="Gene3D" id="3.30.70.360">
    <property type="match status" value="1"/>
</dbReference>
<keyword evidence="8" id="KW-1185">Reference proteome</keyword>
<dbReference type="SUPFAM" id="SSF55031">
    <property type="entry name" value="Bacterial exopeptidase dimerisation domain"/>
    <property type="match status" value="1"/>
</dbReference>
<dbReference type="PANTHER" id="PTHR43808:SF9">
    <property type="entry name" value="BLL0789 PROTEIN"/>
    <property type="match status" value="1"/>
</dbReference>
<dbReference type="PANTHER" id="PTHR43808">
    <property type="entry name" value="ACETYLORNITHINE DEACETYLASE"/>
    <property type="match status" value="1"/>
</dbReference>
<dbReference type="InterPro" id="IPR050072">
    <property type="entry name" value="Peptidase_M20A"/>
</dbReference>
<keyword evidence="3" id="KW-0378">Hydrolase</keyword>
<dbReference type="InterPro" id="IPR011650">
    <property type="entry name" value="Peptidase_M20_dimer"/>
</dbReference>
<evidence type="ECO:0000256" key="4">
    <source>
        <dbReference type="ARBA" id="ARBA00022833"/>
    </source>
</evidence>
<accession>A0A5C4LQK9</accession>